<evidence type="ECO:0000256" key="1">
    <source>
        <dbReference type="SAM" id="MobiDB-lite"/>
    </source>
</evidence>
<dbReference type="EMBL" id="NRRY01000016">
    <property type="protein sequence ID" value="MBK1619030.1"/>
    <property type="molecule type" value="Genomic_DNA"/>
</dbReference>
<reference evidence="2 3" key="1">
    <citation type="journal article" date="2020" name="Microorganisms">
        <title>Osmotic Adaptation and Compatible Solute Biosynthesis of Phototrophic Bacteria as Revealed from Genome Analyses.</title>
        <authorList>
            <person name="Imhoff J.F."/>
            <person name="Rahn T."/>
            <person name="Kunzel S."/>
            <person name="Keller A."/>
            <person name="Neulinger S.C."/>
        </authorList>
    </citation>
    <scope>NUCLEOTIDE SEQUENCE [LARGE SCALE GENOMIC DNA]</scope>
    <source>
        <strain evidence="2 3">DSM 25653</strain>
    </source>
</reference>
<feature type="compositionally biased region" description="Basic and acidic residues" evidence="1">
    <location>
        <begin position="197"/>
        <end position="208"/>
    </location>
</feature>
<evidence type="ECO:0000313" key="3">
    <source>
        <dbReference type="Proteomes" id="UP001138768"/>
    </source>
</evidence>
<dbReference type="AlphaFoldDB" id="A0A9X0W8Q7"/>
<feature type="compositionally biased region" description="Polar residues" evidence="1">
    <location>
        <begin position="269"/>
        <end position="286"/>
    </location>
</feature>
<gene>
    <name evidence="2" type="ORF">CKO42_11425</name>
</gene>
<name>A0A9X0W8Q7_9GAMM</name>
<organism evidence="2 3">
    <name type="scientific">Lamprobacter modestohalophilus</name>
    <dbReference type="NCBI Taxonomy" id="1064514"/>
    <lineage>
        <taxon>Bacteria</taxon>
        <taxon>Pseudomonadati</taxon>
        <taxon>Pseudomonadota</taxon>
        <taxon>Gammaproteobacteria</taxon>
        <taxon>Chromatiales</taxon>
        <taxon>Chromatiaceae</taxon>
        <taxon>Lamprobacter</taxon>
    </lineage>
</organism>
<proteinExistence type="predicted"/>
<sequence>MRRTDQPGRQQRSNIDIDIDIDIDKDRPALSAWWTVYEAHRASTLSTAARETPALGTLLKGSFRPLRCLAAILVLAVLFGCAGDGSRGTSMTISDCLEPTRTNSADIRRNLSRIQATGLCYRQQQVHEGRFRWTFHILEHQQHPQGPFWILPHDNEDTAFEVAVQTVIDYGGGLLAVDSGGQRNFLGQDPNRNFSRSHAESRRCRGQREPAPGYSQAVLDHYRDRRGPVLALHNNHNGWSGNGGVGTISMARESASLRAYPGARLNGNPGIQASRSNISGRNASRVSSTGTSSSTGSSNSSNGSIKGNRRLGDEDNLIFVVGSAPLSADPALKRRVAALNAAGLNVMHKQLNSTNFDCSLSDYVARHRLGEYYNIEAEHGDRQTQQQMVERLLAVLGIERLSAPRTSSPFLQQ</sequence>
<keyword evidence="3" id="KW-1185">Reference proteome</keyword>
<comment type="caution">
    <text evidence="2">The sequence shown here is derived from an EMBL/GenBank/DDBJ whole genome shotgun (WGS) entry which is preliminary data.</text>
</comment>
<feature type="region of interest" description="Disordered" evidence="1">
    <location>
        <begin position="261"/>
        <end position="309"/>
    </location>
</feature>
<feature type="compositionally biased region" description="Low complexity" evidence="1">
    <location>
        <begin position="287"/>
        <end position="304"/>
    </location>
</feature>
<dbReference type="RefSeq" id="WP_200243871.1">
    <property type="nucleotide sequence ID" value="NZ_NRRY01000016.1"/>
</dbReference>
<protein>
    <submittedName>
        <fullName evidence="2">Uncharacterized protein</fullName>
    </submittedName>
</protein>
<evidence type="ECO:0000313" key="2">
    <source>
        <dbReference type="EMBL" id="MBK1619030.1"/>
    </source>
</evidence>
<dbReference type="Proteomes" id="UP001138768">
    <property type="component" value="Unassembled WGS sequence"/>
</dbReference>
<feature type="region of interest" description="Disordered" evidence="1">
    <location>
        <begin position="186"/>
        <end position="214"/>
    </location>
</feature>
<accession>A0A9X0W8Q7</accession>